<evidence type="ECO:0000313" key="1">
    <source>
        <dbReference type="EMBL" id="ECJ9901013.1"/>
    </source>
</evidence>
<proteinExistence type="predicted"/>
<gene>
    <name evidence="1" type="ORF">FQQ32_13065</name>
</gene>
<name>A0A5Y4CET0_SALER</name>
<feature type="non-terminal residue" evidence="1">
    <location>
        <position position="1"/>
    </location>
</feature>
<organism evidence="1">
    <name type="scientific">Salmonella enterica</name>
    <name type="common">Salmonella choleraesuis</name>
    <dbReference type="NCBI Taxonomy" id="28901"/>
    <lineage>
        <taxon>Bacteria</taxon>
        <taxon>Pseudomonadati</taxon>
        <taxon>Pseudomonadota</taxon>
        <taxon>Gammaproteobacteria</taxon>
        <taxon>Enterobacterales</taxon>
        <taxon>Enterobacteriaceae</taxon>
        <taxon>Salmonella</taxon>
    </lineage>
</organism>
<reference evidence="1" key="1">
    <citation type="submission" date="2019-07" db="EMBL/GenBank/DDBJ databases">
        <authorList>
            <consortium name="PulseNet: The National Subtyping Network for Foodborne Disease Surveillance"/>
            <person name="Tarr C.L."/>
            <person name="Trees E."/>
            <person name="Katz L.S."/>
            <person name="Carleton-Romer H.A."/>
            <person name="Stroika S."/>
            <person name="Kucerova Z."/>
            <person name="Roache K.F."/>
            <person name="Sabol A.L."/>
            <person name="Besser J."/>
            <person name="Gerner-Smidt P."/>
        </authorList>
    </citation>
    <scope>NUCLEOTIDE SEQUENCE</scope>
    <source>
        <strain evidence="1">PNUSAS085449</strain>
    </source>
</reference>
<sequence>DNYVYQSAFAEYITDQIHQRAPNGTRF</sequence>
<protein>
    <submittedName>
        <fullName evidence="1">DUF4751 domain-containing protein</fullName>
    </submittedName>
</protein>
<dbReference type="EMBL" id="AAJAEW010000072">
    <property type="protein sequence ID" value="ECJ9901013.1"/>
    <property type="molecule type" value="Genomic_DNA"/>
</dbReference>
<accession>A0A5Y4CET0</accession>
<comment type="caution">
    <text evidence="1">The sequence shown here is derived from an EMBL/GenBank/DDBJ whole genome shotgun (WGS) entry which is preliminary data.</text>
</comment>
<dbReference type="AlphaFoldDB" id="A0A5Y4CET0"/>